<dbReference type="RefSeq" id="WP_167844999.1">
    <property type="nucleotide sequence ID" value="NZ_CP047225.1"/>
</dbReference>
<dbReference type="AlphaFoldDB" id="A0A6H0V0W5"/>
<gene>
    <name evidence="1" type="ORF">GOQ20_00640</name>
</gene>
<organism evidence="1 2">
    <name type="scientific">Mycoplasmopsis gallinacea</name>
    <dbReference type="NCBI Taxonomy" id="29556"/>
    <lineage>
        <taxon>Bacteria</taxon>
        <taxon>Bacillati</taxon>
        <taxon>Mycoplasmatota</taxon>
        <taxon>Mycoplasmoidales</taxon>
        <taxon>Metamycoplasmataceae</taxon>
        <taxon>Mycoplasmopsis</taxon>
    </lineage>
</organism>
<dbReference type="Proteomes" id="UP000503310">
    <property type="component" value="Chromosome"/>
</dbReference>
<evidence type="ECO:0000313" key="1">
    <source>
        <dbReference type="EMBL" id="QIW61981.1"/>
    </source>
</evidence>
<protein>
    <submittedName>
        <fullName evidence="1">Uncharacterized protein</fullName>
    </submittedName>
</protein>
<evidence type="ECO:0000313" key="2">
    <source>
        <dbReference type="Proteomes" id="UP000503310"/>
    </source>
</evidence>
<sequence length="277" mass="32050">MIIPVINEGLIDLKSTHKTFEKDLSKEQIKVALEDLKKNKSLYMRDINYTLKLTNELENKLNVIVDESTQIDLWDLIASSFTSKNPKEIQVSSYLTQNEWNDLKSFFNVWVKNVHSYREAVSNFLIDFSNGLKSVLAEIAESTDVVGDWVGHTFSNGDIGIKEVDVAIKGVQIAAAMPRLISDIMPELKKTISSLTLTIEKLKYSIDKKENINDVFRFALEGYQTLYNYSWYKTISVSYWTLRGNLWKLSEKAKELYSKAEQRKQETEYQRYFSSGY</sequence>
<dbReference type="EMBL" id="CP047225">
    <property type="protein sequence ID" value="QIW61981.1"/>
    <property type="molecule type" value="Genomic_DNA"/>
</dbReference>
<name>A0A6H0V0W5_9BACT</name>
<accession>A0A6H0V0W5</accession>
<proteinExistence type="predicted"/>
<reference evidence="1 2" key="1">
    <citation type="submission" date="2019-12" db="EMBL/GenBank/DDBJ databases">
        <title>Sequencing and analysis of the whole genome of Mycoplasma gallinaceum strain Peacock20181011.</title>
        <authorList>
            <person name="Liu X."/>
            <person name="Qin Z."/>
            <person name="Xu H."/>
        </authorList>
    </citation>
    <scope>NUCLEOTIDE SEQUENCE [LARGE SCALE GENOMIC DNA]</scope>
    <source>
        <strain evidence="1 2">Peacock20181011</strain>
    </source>
</reference>